<dbReference type="GO" id="GO:0051782">
    <property type="term" value="P:negative regulation of cell division"/>
    <property type="evidence" value="ECO:0007669"/>
    <property type="project" value="TreeGrafter"/>
</dbReference>
<keyword evidence="2" id="KW-0067">ATP-binding</keyword>
<sequence length="704" mass="73833">MNTSDSAAITRGRIGLIELPALAETLTQCGLQVVTGPDFRAAATSIIAESKTAGAFPIVVADVQAPGLRAWVGHLQTKTPVKVAVVRGDGDPVAFADTVAEIHLPTTVNAILASVGLAPLDGPEGSRIFPPVAEMTEPVGIELPDFDFFDDEPALRAAEIITAPTAVPSPVEEDPFAETAPVPPAAPAFDDWESPAPVAVQAVPAVAPAPAPAQDDWDTPVVVTPVSFESAPVLAPVSLLAPAPTVDAVAAPAPVQDEWDTPAVAAVLQLPEQPGSRRAARAAQQLQQQQAMAAPAPAAAPVLLAAPQIVNEWDAPQYQPPVMSAPVMSAPVMSAPVEEYGDWDTPELPVVPVQVAQPVPAENFFGPGAPQAQQAFVQAPAGTPAWYGVQAPVTPAADSTGIFDDFEASKLIGTGRSSAGLGAFVIDYSGKGGVGKSTASLQLACVAAEAGLRVVLIDGNSGQGDLRTYLRLNRTNLPTIYDAAIGRIKDAILTPATINANREENLGEIKFAFIGAPPDDINDPSVVTDALYRDVIHFARRNADLVIMDTQIVESTDRTGVVNTLLLPALVHDAWGIGVADMSTVGVNNLNNRLRKFINEGVPTARLMVLINQVHPEQMEMAAKAVSYFRNLGTFLGAVEADINVKHDMNAGRINSNNPQMRAVMSKALLRITGNEAFRAAAEYKPEAAKKQGMFAWLMGRKAA</sequence>
<dbReference type="GO" id="GO:0016887">
    <property type="term" value="F:ATP hydrolysis activity"/>
    <property type="evidence" value="ECO:0007669"/>
    <property type="project" value="TreeGrafter"/>
</dbReference>
<dbReference type="PANTHER" id="PTHR43384">
    <property type="entry name" value="SEPTUM SITE-DETERMINING PROTEIN MIND HOMOLOG, CHLOROPLASTIC-RELATED"/>
    <property type="match status" value="1"/>
</dbReference>
<dbReference type="InterPro" id="IPR027417">
    <property type="entry name" value="P-loop_NTPase"/>
</dbReference>
<dbReference type="GO" id="GO:0005829">
    <property type="term" value="C:cytosol"/>
    <property type="evidence" value="ECO:0007669"/>
    <property type="project" value="TreeGrafter"/>
</dbReference>
<evidence type="ECO:0000259" key="3">
    <source>
        <dbReference type="Pfam" id="PF01656"/>
    </source>
</evidence>
<evidence type="ECO:0000313" key="4">
    <source>
        <dbReference type="EMBL" id="MBG0738707.1"/>
    </source>
</evidence>
<keyword evidence="5" id="KW-1185">Reference proteome</keyword>
<evidence type="ECO:0000256" key="1">
    <source>
        <dbReference type="ARBA" id="ARBA00022741"/>
    </source>
</evidence>
<dbReference type="EMBL" id="JADNYM010000005">
    <property type="protein sequence ID" value="MBG0738707.1"/>
    <property type="molecule type" value="Genomic_DNA"/>
</dbReference>
<dbReference type="InterPro" id="IPR050625">
    <property type="entry name" value="ParA/MinD_ATPase"/>
</dbReference>
<gene>
    <name evidence="4" type="ORF">IV500_04650</name>
</gene>
<name>A0A931CKM4_9MICC</name>
<evidence type="ECO:0000313" key="5">
    <source>
        <dbReference type="Proteomes" id="UP000655366"/>
    </source>
</evidence>
<keyword evidence="1" id="KW-0547">Nucleotide-binding</keyword>
<dbReference type="GO" id="GO:0005524">
    <property type="term" value="F:ATP binding"/>
    <property type="evidence" value="ECO:0007669"/>
    <property type="project" value="UniProtKB-KW"/>
</dbReference>
<feature type="domain" description="CobQ/CobB/MinD/ParA nucleotide binding" evidence="3">
    <location>
        <begin position="429"/>
        <end position="578"/>
    </location>
</feature>
<dbReference type="Pfam" id="PF01656">
    <property type="entry name" value="CbiA"/>
    <property type="match status" value="1"/>
</dbReference>
<accession>A0A931CKM4</accession>
<dbReference type="SUPFAM" id="SSF52540">
    <property type="entry name" value="P-loop containing nucleoside triphosphate hydrolases"/>
    <property type="match status" value="1"/>
</dbReference>
<dbReference type="Proteomes" id="UP000655366">
    <property type="component" value="Unassembled WGS sequence"/>
</dbReference>
<dbReference type="PANTHER" id="PTHR43384:SF6">
    <property type="entry name" value="SEPTUM SITE-DETERMINING PROTEIN MIND HOMOLOG, CHLOROPLASTIC"/>
    <property type="match status" value="1"/>
</dbReference>
<protein>
    <submittedName>
        <fullName evidence="4">AAA family ATPase</fullName>
    </submittedName>
</protein>
<dbReference type="RefSeq" id="WP_196395655.1">
    <property type="nucleotide sequence ID" value="NZ_JADNYM010000005.1"/>
</dbReference>
<organism evidence="4 5">
    <name type="scientific">Arthrobacter terrae</name>
    <dbReference type="NCBI Taxonomy" id="2935737"/>
    <lineage>
        <taxon>Bacteria</taxon>
        <taxon>Bacillati</taxon>
        <taxon>Actinomycetota</taxon>
        <taxon>Actinomycetes</taxon>
        <taxon>Micrococcales</taxon>
        <taxon>Micrococcaceae</taxon>
        <taxon>Arthrobacter</taxon>
    </lineage>
</organism>
<dbReference type="InterPro" id="IPR002586">
    <property type="entry name" value="CobQ/CobB/MinD/ParA_Nub-bd_dom"/>
</dbReference>
<dbReference type="GO" id="GO:0009898">
    <property type="term" value="C:cytoplasmic side of plasma membrane"/>
    <property type="evidence" value="ECO:0007669"/>
    <property type="project" value="TreeGrafter"/>
</dbReference>
<dbReference type="Gene3D" id="3.40.50.300">
    <property type="entry name" value="P-loop containing nucleotide triphosphate hydrolases"/>
    <property type="match status" value="1"/>
</dbReference>
<evidence type="ECO:0000256" key="2">
    <source>
        <dbReference type="ARBA" id="ARBA00022840"/>
    </source>
</evidence>
<dbReference type="AlphaFoldDB" id="A0A931CKM4"/>
<proteinExistence type="predicted"/>
<reference evidence="4 5" key="1">
    <citation type="submission" date="2020-11" db="EMBL/GenBank/DDBJ databases">
        <title>Arthrobacter antarcticus sp. nov., isolated from Antarctic Soil.</title>
        <authorList>
            <person name="Li J."/>
        </authorList>
    </citation>
    <scope>NUCLEOTIDE SEQUENCE [LARGE SCALE GENOMIC DNA]</scope>
    <source>
        <strain evidence="4 5">Z1-20</strain>
    </source>
</reference>
<comment type="caution">
    <text evidence="4">The sequence shown here is derived from an EMBL/GenBank/DDBJ whole genome shotgun (WGS) entry which is preliminary data.</text>
</comment>